<reference evidence="1" key="1">
    <citation type="submission" date="2020-07" db="EMBL/GenBank/DDBJ databases">
        <title>Multicomponent nature underlies the extraordinary mechanical properties of spider dragline silk.</title>
        <authorList>
            <person name="Kono N."/>
            <person name="Nakamura H."/>
            <person name="Mori M."/>
            <person name="Yoshida Y."/>
            <person name="Ohtoshi R."/>
            <person name="Malay A.D."/>
            <person name="Moran D.A.P."/>
            <person name="Tomita M."/>
            <person name="Numata K."/>
            <person name="Arakawa K."/>
        </authorList>
    </citation>
    <scope>NUCLEOTIDE SEQUENCE</scope>
</reference>
<comment type="caution">
    <text evidence="1">The sequence shown here is derived from an EMBL/GenBank/DDBJ whole genome shotgun (WGS) entry which is preliminary data.</text>
</comment>
<proteinExistence type="predicted"/>
<name>A0A8X6FYU9_TRICU</name>
<gene>
    <name evidence="1" type="ORF">TNCT_488481</name>
</gene>
<accession>A0A8X6FYU9</accession>
<evidence type="ECO:0000313" key="2">
    <source>
        <dbReference type="Proteomes" id="UP000887116"/>
    </source>
</evidence>
<evidence type="ECO:0000313" key="1">
    <source>
        <dbReference type="EMBL" id="GFQ91617.1"/>
    </source>
</evidence>
<sequence length="194" mass="22357">MKRIFMAYRKGGNSARPTRLCPCPSLMKKHFVFHQYLWFLLIDKTWVYSGFQCSLTAQIRIFRILKSNPSEDAHSVTKRKISNQRFIKPTIPDLNCPRNLLSTVARLRTDHFKGIKISPDNFRSYPISRNCPPTQLTPDHIFDCKAILASRFKPDASLQEILYSPQAPDLLSLVIGALGSIWKCTKSIDKTRRM</sequence>
<dbReference type="AlphaFoldDB" id="A0A8X6FYU9"/>
<keyword evidence="2" id="KW-1185">Reference proteome</keyword>
<dbReference type="EMBL" id="BMAO01004009">
    <property type="protein sequence ID" value="GFQ91617.1"/>
    <property type="molecule type" value="Genomic_DNA"/>
</dbReference>
<organism evidence="1 2">
    <name type="scientific">Trichonephila clavata</name>
    <name type="common">Joro spider</name>
    <name type="synonym">Nephila clavata</name>
    <dbReference type="NCBI Taxonomy" id="2740835"/>
    <lineage>
        <taxon>Eukaryota</taxon>
        <taxon>Metazoa</taxon>
        <taxon>Ecdysozoa</taxon>
        <taxon>Arthropoda</taxon>
        <taxon>Chelicerata</taxon>
        <taxon>Arachnida</taxon>
        <taxon>Araneae</taxon>
        <taxon>Araneomorphae</taxon>
        <taxon>Entelegynae</taxon>
        <taxon>Araneoidea</taxon>
        <taxon>Nephilidae</taxon>
        <taxon>Trichonephila</taxon>
    </lineage>
</organism>
<protein>
    <submittedName>
        <fullName evidence="1">Uncharacterized protein</fullName>
    </submittedName>
</protein>
<dbReference type="Proteomes" id="UP000887116">
    <property type="component" value="Unassembled WGS sequence"/>
</dbReference>